<dbReference type="OrthoDB" id="2924818at2759"/>
<dbReference type="CDD" id="cd06661">
    <property type="entry name" value="GGCT_like"/>
    <property type="match status" value="1"/>
</dbReference>
<feature type="domain" description="Gamma-glutamylcyclotransferase AIG2-like" evidence="6">
    <location>
        <begin position="36"/>
        <end position="135"/>
    </location>
</feature>
<organism evidence="7 8">
    <name type="scientific">Neohortaea acidophila</name>
    <dbReference type="NCBI Taxonomy" id="245834"/>
    <lineage>
        <taxon>Eukaryota</taxon>
        <taxon>Fungi</taxon>
        <taxon>Dikarya</taxon>
        <taxon>Ascomycota</taxon>
        <taxon>Pezizomycotina</taxon>
        <taxon>Dothideomycetes</taxon>
        <taxon>Dothideomycetidae</taxon>
        <taxon>Mycosphaerellales</taxon>
        <taxon>Teratosphaeriaceae</taxon>
        <taxon>Neohortaea</taxon>
    </lineage>
</organism>
<dbReference type="AlphaFoldDB" id="A0A6A6PZ87"/>
<name>A0A6A6PZ87_9PEZI</name>
<sequence length="200" mass="22364">MYSHTPGSGPRAWNSTSTNPTSTPDYTEVYFSYSSNLSPQTMKGRHPHSLFAGLALLPNWRWTINTEHFANIVPSTAPQDKVYGALYFITALDESGLDDMEGAPTHYQKQHLEVTRINADGSATDQKVTALVYVDTIRTEEAAIAPEYRVWIRKAVRDAKPFGLPDGYVEEVIAPHLVGEDGEEDMEPVRVVFSRDAFDR</sequence>
<dbReference type="EC" id="4.3.2.9" evidence="1"/>
<evidence type="ECO:0000259" key="6">
    <source>
        <dbReference type="Pfam" id="PF06094"/>
    </source>
</evidence>
<protein>
    <recommendedName>
        <fullName evidence="1">gamma-glutamylcyclotransferase</fullName>
        <ecNumber evidence="1">4.3.2.9</ecNumber>
    </recommendedName>
</protein>
<gene>
    <name evidence="7" type="ORF">BDY17DRAFT_321932</name>
</gene>
<dbReference type="SUPFAM" id="SSF110857">
    <property type="entry name" value="Gamma-glutamyl cyclotransferase-like"/>
    <property type="match status" value="1"/>
</dbReference>
<feature type="active site" description="Proton acceptor" evidence="3">
    <location>
        <position position="101"/>
    </location>
</feature>
<feature type="binding site" evidence="4">
    <location>
        <begin position="30"/>
        <end position="35"/>
    </location>
    <ligand>
        <name>substrate</name>
    </ligand>
</feature>
<evidence type="ECO:0000256" key="3">
    <source>
        <dbReference type="PIRSR" id="PIRSR617939-1"/>
    </source>
</evidence>
<dbReference type="InterPro" id="IPR009288">
    <property type="entry name" value="AIG2-like_dom"/>
</dbReference>
<dbReference type="PANTHER" id="PTHR12935:SF0">
    <property type="entry name" value="GAMMA-GLUTAMYLCYCLOTRANSFERASE"/>
    <property type="match status" value="1"/>
</dbReference>
<dbReference type="EMBL" id="MU001633">
    <property type="protein sequence ID" value="KAF2485054.1"/>
    <property type="molecule type" value="Genomic_DNA"/>
</dbReference>
<evidence type="ECO:0000313" key="7">
    <source>
        <dbReference type="EMBL" id="KAF2485054.1"/>
    </source>
</evidence>
<dbReference type="RefSeq" id="XP_033591623.1">
    <property type="nucleotide sequence ID" value="XM_033736723.1"/>
</dbReference>
<dbReference type="InterPro" id="IPR036568">
    <property type="entry name" value="GGCT-like_sf"/>
</dbReference>
<dbReference type="Proteomes" id="UP000799767">
    <property type="component" value="Unassembled WGS sequence"/>
</dbReference>
<feature type="region of interest" description="Disordered" evidence="5">
    <location>
        <begin position="1"/>
        <end position="20"/>
    </location>
</feature>
<reference evidence="7" key="1">
    <citation type="journal article" date="2020" name="Stud. Mycol.">
        <title>101 Dothideomycetes genomes: a test case for predicting lifestyles and emergence of pathogens.</title>
        <authorList>
            <person name="Haridas S."/>
            <person name="Albert R."/>
            <person name="Binder M."/>
            <person name="Bloem J."/>
            <person name="Labutti K."/>
            <person name="Salamov A."/>
            <person name="Andreopoulos B."/>
            <person name="Baker S."/>
            <person name="Barry K."/>
            <person name="Bills G."/>
            <person name="Bluhm B."/>
            <person name="Cannon C."/>
            <person name="Castanera R."/>
            <person name="Culley D."/>
            <person name="Daum C."/>
            <person name="Ezra D."/>
            <person name="Gonzalez J."/>
            <person name="Henrissat B."/>
            <person name="Kuo A."/>
            <person name="Liang C."/>
            <person name="Lipzen A."/>
            <person name="Lutzoni F."/>
            <person name="Magnuson J."/>
            <person name="Mondo S."/>
            <person name="Nolan M."/>
            <person name="Ohm R."/>
            <person name="Pangilinan J."/>
            <person name="Park H.-J."/>
            <person name="Ramirez L."/>
            <person name="Alfaro M."/>
            <person name="Sun H."/>
            <person name="Tritt A."/>
            <person name="Yoshinaga Y."/>
            <person name="Zwiers L.-H."/>
            <person name="Turgeon B."/>
            <person name="Goodwin S."/>
            <person name="Spatafora J."/>
            <person name="Crous P."/>
            <person name="Grigoriev I."/>
        </authorList>
    </citation>
    <scope>NUCLEOTIDE SEQUENCE</scope>
    <source>
        <strain evidence="7">CBS 113389</strain>
    </source>
</reference>
<dbReference type="InterPro" id="IPR013024">
    <property type="entry name" value="GGCT-like"/>
</dbReference>
<dbReference type="Gene3D" id="3.10.490.10">
    <property type="entry name" value="Gamma-glutamyl cyclotransferase-like"/>
    <property type="match status" value="1"/>
</dbReference>
<dbReference type="GeneID" id="54477725"/>
<dbReference type="Pfam" id="PF06094">
    <property type="entry name" value="GGACT"/>
    <property type="match status" value="1"/>
</dbReference>
<accession>A0A6A6PZ87</accession>
<evidence type="ECO:0000256" key="4">
    <source>
        <dbReference type="PIRSR" id="PIRSR617939-2"/>
    </source>
</evidence>
<feature type="binding site" evidence="4">
    <location>
        <position position="148"/>
    </location>
    <ligand>
        <name>substrate</name>
    </ligand>
</feature>
<evidence type="ECO:0000256" key="2">
    <source>
        <dbReference type="ARBA" id="ARBA00023239"/>
    </source>
</evidence>
<evidence type="ECO:0000313" key="8">
    <source>
        <dbReference type="Proteomes" id="UP000799767"/>
    </source>
</evidence>
<dbReference type="GO" id="GO:0003839">
    <property type="term" value="F:gamma-glutamylcyclotransferase activity"/>
    <property type="evidence" value="ECO:0007669"/>
    <property type="project" value="UniProtKB-EC"/>
</dbReference>
<proteinExistence type="predicted"/>
<dbReference type="PANTHER" id="PTHR12935">
    <property type="entry name" value="GAMMA-GLUTAMYLCYCLOTRANSFERASE"/>
    <property type="match status" value="1"/>
</dbReference>
<keyword evidence="8" id="KW-1185">Reference proteome</keyword>
<evidence type="ECO:0000256" key="5">
    <source>
        <dbReference type="SAM" id="MobiDB-lite"/>
    </source>
</evidence>
<dbReference type="InterPro" id="IPR017939">
    <property type="entry name" value="G-Glutamylcylcotransferase"/>
</dbReference>
<evidence type="ECO:0000256" key="1">
    <source>
        <dbReference type="ARBA" id="ARBA00012346"/>
    </source>
</evidence>
<keyword evidence="2" id="KW-0456">Lyase</keyword>